<feature type="region of interest" description="Disordered" evidence="5">
    <location>
        <begin position="1"/>
        <end position="48"/>
    </location>
</feature>
<comment type="subcellular location">
    <subcellularLocation>
        <location evidence="1">Nucleus</location>
    </subcellularLocation>
</comment>
<dbReference type="PANTHER" id="PTHR13408:SF0">
    <property type="entry name" value="DNA-DIRECTED RNA POLYMERASE III SUBUNIT RPC4"/>
    <property type="match status" value="1"/>
</dbReference>
<dbReference type="GO" id="GO:0003677">
    <property type="term" value="F:DNA binding"/>
    <property type="evidence" value="ECO:0007669"/>
    <property type="project" value="InterPro"/>
</dbReference>
<accession>A0A9N9F2R5</accession>
<name>A0A9N9F2R5_9GLOM</name>
<evidence type="ECO:0000313" key="7">
    <source>
        <dbReference type="Proteomes" id="UP000789572"/>
    </source>
</evidence>
<evidence type="ECO:0000256" key="3">
    <source>
        <dbReference type="ARBA" id="ARBA00023163"/>
    </source>
</evidence>
<feature type="compositionally biased region" description="Low complexity" evidence="5">
    <location>
        <begin position="1"/>
        <end position="43"/>
    </location>
</feature>
<dbReference type="PANTHER" id="PTHR13408">
    <property type="entry name" value="DNA-DIRECTED RNA POLYMERASE III"/>
    <property type="match status" value="1"/>
</dbReference>
<evidence type="ECO:0000256" key="5">
    <source>
        <dbReference type="SAM" id="MobiDB-lite"/>
    </source>
</evidence>
<comment type="caution">
    <text evidence="6">The sequence shown here is derived from an EMBL/GenBank/DDBJ whole genome shotgun (WGS) entry which is preliminary data.</text>
</comment>
<dbReference type="OrthoDB" id="5836119at2759"/>
<reference evidence="6" key="1">
    <citation type="submission" date="2021-06" db="EMBL/GenBank/DDBJ databases">
        <authorList>
            <person name="Kallberg Y."/>
            <person name="Tangrot J."/>
            <person name="Rosling A."/>
        </authorList>
    </citation>
    <scope>NUCLEOTIDE SEQUENCE</scope>
    <source>
        <strain evidence="6">IA702</strain>
    </source>
</reference>
<dbReference type="EMBL" id="CAJVPJ010000284">
    <property type="protein sequence ID" value="CAG8506403.1"/>
    <property type="molecule type" value="Genomic_DNA"/>
</dbReference>
<gene>
    <name evidence="6" type="ORF">POCULU_LOCUS2840</name>
</gene>
<protein>
    <submittedName>
        <fullName evidence="6">8392_t:CDS:1</fullName>
    </submittedName>
</protein>
<feature type="compositionally biased region" description="Basic and acidic residues" evidence="5">
    <location>
        <begin position="322"/>
        <end position="340"/>
    </location>
</feature>
<feature type="region of interest" description="Disordered" evidence="5">
    <location>
        <begin position="153"/>
        <end position="180"/>
    </location>
</feature>
<dbReference type="Proteomes" id="UP000789572">
    <property type="component" value="Unassembled WGS sequence"/>
</dbReference>
<keyword evidence="7" id="KW-1185">Reference proteome</keyword>
<feature type="region of interest" description="Disordered" evidence="5">
    <location>
        <begin position="314"/>
        <end position="340"/>
    </location>
</feature>
<evidence type="ECO:0000256" key="1">
    <source>
        <dbReference type="ARBA" id="ARBA00004123"/>
    </source>
</evidence>
<feature type="compositionally biased region" description="Polar residues" evidence="5">
    <location>
        <begin position="157"/>
        <end position="180"/>
    </location>
</feature>
<evidence type="ECO:0000256" key="4">
    <source>
        <dbReference type="ARBA" id="ARBA00023242"/>
    </source>
</evidence>
<keyword evidence="3" id="KW-0804">Transcription</keyword>
<dbReference type="AlphaFoldDB" id="A0A9N9F2R5"/>
<feature type="region of interest" description="Disordered" evidence="5">
    <location>
        <begin position="109"/>
        <end position="141"/>
    </location>
</feature>
<dbReference type="Pfam" id="PF05132">
    <property type="entry name" value="RNA_pol_Rpc4"/>
    <property type="match status" value="1"/>
</dbReference>
<evidence type="ECO:0000313" key="6">
    <source>
        <dbReference type="EMBL" id="CAG8506403.1"/>
    </source>
</evidence>
<sequence length="424" mass="45535">MSTRGSPRTPRRGGTSQRGRSNSPSNSANAEASPPASSSNLSPLTAGRRLGSLHNTVEAPAPGRLASLRLARDVTFGGDGSQFPDMSGMGMLSSNAGFGDVTLGGFKKMTFRPSVPPRRKKNTTIAPGEGDAKVDTAESSSVDMPPEAIIVKDESSSTEAHVSNTGTTAQTASSRPNQRSRLRNQVLTASGPFAYGPSAMSSHSIEVDGENVTRTGSRLFSDNRLKSDVVNAENLAFSFREDPWAPVTLFETPDQAETLNSSENNETSAFLAEEQMEKVEPFIFNEEDNHLFLFQLPPILPEFESVAEATASTAFRASTNTESRKDDKADNQQKDSKGTRHVEGMVGKLVVYKSGETKLKLGNIELDVYSGTECSFLQNIVVLDPAKKGAYCLGQVSKQFVCVPDIETLLDHSDEDNGRGSDDV</sequence>
<dbReference type="GO" id="GO:0042797">
    <property type="term" value="P:tRNA transcription by RNA polymerase III"/>
    <property type="evidence" value="ECO:0007669"/>
    <property type="project" value="TreeGrafter"/>
</dbReference>
<proteinExistence type="predicted"/>
<organism evidence="6 7">
    <name type="scientific">Paraglomus occultum</name>
    <dbReference type="NCBI Taxonomy" id="144539"/>
    <lineage>
        <taxon>Eukaryota</taxon>
        <taxon>Fungi</taxon>
        <taxon>Fungi incertae sedis</taxon>
        <taxon>Mucoromycota</taxon>
        <taxon>Glomeromycotina</taxon>
        <taxon>Glomeromycetes</taxon>
        <taxon>Paraglomerales</taxon>
        <taxon>Paraglomeraceae</taxon>
        <taxon>Paraglomus</taxon>
    </lineage>
</organism>
<dbReference type="InterPro" id="IPR007811">
    <property type="entry name" value="RPC4"/>
</dbReference>
<dbReference type="GO" id="GO:0005666">
    <property type="term" value="C:RNA polymerase III complex"/>
    <property type="evidence" value="ECO:0007669"/>
    <property type="project" value="InterPro"/>
</dbReference>
<keyword evidence="4" id="KW-0539">Nucleus</keyword>
<evidence type="ECO:0000256" key="2">
    <source>
        <dbReference type="ARBA" id="ARBA00022478"/>
    </source>
</evidence>
<keyword evidence="2" id="KW-0240">DNA-directed RNA polymerase</keyword>